<name>A0ABU1IL65_9BACL</name>
<dbReference type="EMBL" id="JAVDQG010000003">
    <property type="protein sequence ID" value="MDR6225527.1"/>
    <property type="molecule type" value="Genomic_DNA"/>
</dbReference>
<protein>
    <recommendedName>
        <fullName evidence="3">Secreted protein</fullName>
    </recommendedName>
</protein>
<organism evidence="1 2">
    <name type="scientific">Desmospora profundinema</name>
    <dbReference type="NCBI Taxonomy" id="1571184"/>
    <lineage>
        <taxon>Bacteria</taxon>
        <taxon>Bacillati</taxon>
        <taxon>Bacillota</taxon>
        <taxon>Bacilli</taxon>
        <taxon>Bacillales</taxon>
        <taxon>Thermoactinomycetaceae</taxon>
        <taxon>Desmospora</taxon>
    </lineage>
</organism>
<keyword evidence="2" id="KW-1185">Reference proteome</keyword>
<comment type="caution">
    <text evidence="1">The sequence shown here is derived from an EMBL/GenBank/DDBJ whole genome shotgun (WGS) entry which is preliminary data.</text>
</comment>
<dbReference type="Proteomes" id="UP001185012">
    <property type="component" value="Unassembled WGS sequence"/>
</dbReference>
<evidence type="ECO:0000313" key="2">
    <source>
        <dbReference type="Proteomes" id="UP001185012"/>
    </source>
</evidence>
<gene>
    <name evidence="1" type="ORF">JOE21_001525</name>
</gene>
<sequence>MVFDSSLHSQSTSLAWVASLPGLAMHSQSTSLAWVTIVSRCRYALFATKRRQPYQPGISSYGLFRHALIQSDVSDNFRHSQSRTEDG</sequence>
<evidence type="ECO:0000313" key="1">
    <source>
        <dbReference type="EMBL" id="MDR6225527.1"/>
    </source>
</evidence>
<reference evidence="1 2" key="1">
    <citation type="submission" date="2023-07" db="EMBL/GenBank/DDBJ databases">
        <title>Genomic Encyclopedia of Type Strains, Phase IV (KMG-IV): sequencing the most valuable type-strain genomes for metagenomic binning, comparative biology and taxonomic classification.</title>
        <authorList>
            <person name="Goeker M."/>
        </authorList>
    </citation>
    <scope>NUCLEOTIDE SEQUENCE [LARGE SCALE GENOMIC DNA]</scope>
    <source>
        <strain evidence="1 2">DSM 45903</strain>
    </source>
</reference>
<proteinExistence type="predicted"/>
<accession>A0ABU1IL65</accession>
<evidence type="ECO:0008006" key="3">
    <source>
        <dbReference type="Google" id="ProtNLM"/>
    </source>
</evidence>